<dbReference type="AlphaFoldDB" id="A0A9P3G1D0"/>
<dbReference type="OrthoDB" id="3250747at2759"/>
<sequence>MCTRMAPEIVMFPSSPLSHSEPAFQGVFRAVPEGPSPRGGSFQFDSRPNRLPLEWSSEAEFHSWLAAEQASNSVEFVVRNTRYPKSDALKQLWTKEITYVCGRAATGGRKSYIKKTSREQKLSSKKIPGGCTAKIVFKSYPTTLSVRGKYISSHTHATGDDNLKFTRVSRETRARIAALLRQGLEPKLVVSTLSIFLREYP</sequence>
<proteinExistence type="predicted"/>
<dbReference type="Proteomes" id="UP000703269">
    <property type="component" value="Unassembled WGS sequence"/>
</dbReference>
<dbReference type="PANTHER" id="PTHR33936:SF25">
    <property type="entry name" value="C2H2-TYPE DOMAIN-CONTAINING PROTEIN"/>
    <property type="match status" value="1"/>
</dbReference>
<organism evidence="1 2">
    <name type="scientific">Phanerochaete sordida</name>
    <dbReference type="NCBI Taxonomy" id="48140"/>
    <lineage>
        <taxon>Eukaryota</taxon>
        <taxon>Fungi</taxon>
        <taxon>Dikarya</taxon>
        <taxon>Basidiomycota</taxon>
        <taxon>Agaricomycotina</taxon>
        <taxon>Agaricomycetes</taxon>
        <taxon>Polyporales</taxon>
        <taxon>Phanerochaetaceae</taxon>
        <taxon>Phanerochaete</taxon>
    </lineage>
</organism>
<comment type="caution">
    <text evidence="1">The sequence shown here is derived from an EMBL/GenBank/DDBJ whole genome shotgun (WGS) entry which is preliminary data.</text>
</comment>
<dbReference type="PANTHER" id="PTHR33936">
    <property type="entry name" value="PROTEIN CBG17840"/>
    <property type="match status" value="1"/>
</dbReference>
<gene>
    <name evidence="1" type="ORF">PsYK624_025330</name>
</gene>
<reference evidence="1 2" key="1">
    <citation type="submission" date="2021-08" db="EMBL/GenBank/DDBJ databases">
        <title>Draft Genome Sequence of Phanerochaete sordida strain YK-624.</title>
        <authorList>
            <person name="Mori T."/>
            <person name="Dohra H."/>
            <person name="Suzuki T."/>
            <person name="Kawagishi H."/>
            <person name="Hirai H."/>
        </authorList>
    </citation>
    <scope>NUCLEOTIDE SEQUENCE [LARGE SCALE GENOMIC DNA]</scope>
    <source>
        <strain evidence="1 2">YK-624</strain>
    </source>
</reference>
<accession>A0A9P3G1D0</accession>
<keyword evidence="2" id="KW-1185">Reference proteome</keyword>
<evidence type="ECO:0000313" key="2">
    <source>
        <dbReference type="Proteomes" id="UP000703269"/>
    </source>
</evidence>
<protein>
    <submittedName>
        <fullName evidence="1">Uncharacterized protein</fullName>
    </submittedName>
</protein>
<evidence type="ECO:0000313" key="1">
    <source>
        <dbReference type="EMBL" id="GJE86453.1"/>
    </source>
</evidence>
<name>A0A9P3G1D0_9APHY</name>
<dbReference type="EMBL" id="BPQB01000004">
    <property type="protein sequence ID" value="GJE86453.1"/>
    <property type="molecule type" value="Genomic_DNA"/>
</dbReference>
<dbReference type="InterPro" id="IPR052797">
    <property type="entry name" value="RegFact_GeneExpr_CellDeath"/>
</dbReference>